<dbReference type="EMBL" id="CM044705">
    <property type="protein sequence ID" value="KAI5663671.1"/>
    <property type="molecule type" value="Genomic_DNA"/>
</dbReference>
<organism evidence="1 2">
    <name type="scientific">Catharanthus roseus</name>
    <name type="common">Madagascar periwinkle</name>
    <name type="synonym">Vinca rosea</name>
    <dbReference type="NCBI Taxonomy" id="4058"/>
    <lineage>
        <taxon>Eukaryota</taxon>
        <taxon>Viridiplantae</taxon>
        <taxon>Streptophyta</taxon>
        <taxon>Embryophyta</taxon>
        <taxon>Tracheophyta</taxon>
        <taxon>Spermatophyta</taxon>
        <taxon>Magnoliopsida</taxon>
        <taxon>eudicotyledons</taxon>
        <taxon>Gunneridae</taxon>
        <taxon>Pentapetalae</taxon>
        <taxon>asterids</taxon>
        <taxon>lamiids</taxon>
        <taxon>Gentianales</taxon>
        <taxon>Apocynaceae</taxon>
        <taxon>Rauvolfioideae</taxon>
        <taxon>Vinceae</taxon>
        <taxon>Catharanthinae</taxon>
        <taxon>Catharanthus</taxon>
    </lineage>
</organism>
<evidence type="ECO:0000313" key="1">
    <source>
        <dbReference type="EMBL" id="KAI5663671.1"/>
    </source>
</evidence>
<dbReference type="Proteomes" id="UP001060085">
    <property type="component" value="Linkage Group LG05"/>
</dbReference>
<proteinExistence type="predicted"/>
<sequence length="117" mass="12347">MQSPAVPTDVPTAPSVPTSGRKRVTWQLKSTQDNQVLLQQSNQVSNQKPLSLPAAIPSPAAASTSVTVPSKESNLVTNSPLQLASAITSKVSVLQPSMESIHTLDHPIVAIFPEISQ</sequence>
<comment type="caution">
    <text evidence="1">The sequence shown here is derived from an EMBL/GenBank/DDBJ whole genome shotgun (WGS) entry which is preliminary data.</text>
</comment>
<protein>
    <submittedName>
        <fullName evidence="1">Uncharacterized protein</fullName>
    </submittedName>
</protein>
<gene>
    <name evidence="1" type="ORF">M9H77_22994</name>
</gene>
<name>A0ACC0ASF9_CATRO</name>
<accession>A0ACC0ASF9</accession>
<reference evidence="2" key="1">
    <citation type="journal article" date="2023" name="Nat. Plants">
        <title>Single-cell RNA sequencing provides a high-resolution roadmap for understanding the multicellular compartmentation of specialized metabolism.</title>
        <authorList>
            <person name="Sun S."/>
            <person name="Shen X."/>
            <person name="Li Y."/>
            <person name="Li Y."/>
            <person name="Wang S."/>
            <person name="Li R."/>
            <person name="Zhang H."/>
            <person name="Shen G."/>
            <person name="Guo B."/>
            <person name="Wei J."/>
            <person name="Xu J."/>
            <person name="St-Pierre B."/>
            <person name="Chen S."/>
            <person name="Sun C."/>
        </authorList>
    </citation>
    <scope>NUCLEOTIDE SEQUENCE [LARGE SCALE GENOMIC DNA]</scope>
</reference>
<keyword evidence="2" id="KW-1185">Reference proteome</keyword>
<evidence type="ECO:0000313" key="2">
    <source>
        <dbReference type="Proteomes" id="UP001060085"/>
    </source>
</evidence>